<keyword evidence="6" id="KW-0325">Glycoprotein</keyword>
<dbReference type="GO" id="GO:0004930">
    <property type="term" value="F:G protein-coupled receptor activity"/>
    <property type="evidence" value="ECO:0007669"/>
    <property type="project" value="InterPro"/>
</dbReference>
<dbReference type="InterPro" id="IPR050726">
    <property type="entry name" value="mGluR"/>
</dbReference>
<feature type="transmembrane region" description="Helical" evidence="8">
    <location>
        <begin position="2657"/>
        <end position="2679"/>
    </location>
</feature>
<evidence type="ECO:0000256" key="2">
    <source>
        <dbReference type="ARBA" id="ARBA00022692"/>
    </source>
</evidence>
<dbReference type="Proteomes" id="UP000694844">
    <property type="component" value="Chromosome 5"/>
</dbReference>
<evidence type="ECO:0000256" key="6">
    <source>
        <dbReference type="ARBA" id="ARBA00023180"/>
    </source>
</evidence>
<reference evidence="12" key="1">
    <citation type="submission" date="2025-08" db="UniProtKB">
        <authorList>
            <consortium name="RefSeq"/>
        </authorList>
    </citation>
    <scope>IDENTIFICATION</scope>
    <source>
        <tissue evidence="12">Whole sample</tissue>
    </source>
</reference>
<dbReference type="FunFam" id="3.40.50.2300:FF:000145">
    <property type="entry name" value="Glutamate receptor, metabotropic"/>
    <property type="match status" value="1"/>
</dbReference>
<dbReference type="Pfam" id="PF00003">
    <property type="entry name" value="7tm_3"/>
    <property type="match status" value="1"/>
</dbReference>
<dbReference type="KEGG" id="cvn:111134582"/>
<keyword evidence="11" id="KW-1185">Reference proteome</keyword>
<dbReference type="SUPFAM" id="SSF53822">
    <property type="entry name" value="Periplasmic binding protein-like I"/>
    <property type="match status" value="5"/>
</dbReference>
<keyword evidence="5" id="KW-0675">Receptor</keyword>
<dbReference type="PRINTS" id="PR00248">
    <property type="entry name" value="GPCRMGR"/>
</dbReference>
<dbReference type="InterPro" id="IPR017978">
    <property type="entry name" value="GPCR_3_C"/>
</dbReference>
<feature type="transmembrane region" description="Helical" evidence="8">
    <location>
        <begin position="2533"/>
        <end position="2556"/>
    </location>
</feature>
<dbReference type="RefSeq" id="XP_022339445.1">
    <property type="nucleotide sequence ID" value="XM_022483737.1"/>
</dbReference>
<evidence type="ECO:0000256" key="8">
    <source>
        <dbReference type="SAM" id="Phobius"/>
    </source>
</evidence>
<feature type="transmembrane region" description="Helical" evidence="8">
    <location>
        <begin position="2720"/>
        <end position="2739"/>
    </location>
</feature>
<evidence type="ECO:0000313" key="12">
    <source>
        <dbReference type="RefSeq" id="XP_022339445.1"/>
    </source>
</evidence>
<feature type="transmembrane region" description="Helical" evidence="8">
    <location>
        <begin position="2562"/>
        <end position="2584"/>
    </location>
</feature>
<dbReference type="OrthoDB" id="425344at2759"/>
<feature type="signal peptide" evidence="9">
    <location>
        <begin position="1"/>
        <end position="18"/>
    </location>
</feature>
<dbReference type="InterPro" id="IPR028082">
    <property type="entry name" value="Peripla_BP_I"/>
</dbReference>
<dbReference type="Gene3D" id="3.40.50.2300">
    <property type="match status" value="10"/>
</dbReference>
<evidence type="ECO:0000256" key="9">
    <source>
        <dbReference type="SAM" id="SignalP"/>
    </source>
</evidence>
<dbReference type="PROSITE" id="PS50259">
    <property type="entry name" value="G_PROTEIN_RECEP_F3_4"/>
    <property type="match status" value="1"/>
</dbReference>
<dbReference type="GO" id="GO:0016020">
    <property type="term" value="C:membrane"/>
    <property type="evidence" value="ECO:0007669"/>
    <property type="project" value="UniProtKB-SubCell"/>
</dbReference>
<feature type="transmembrane region" description="Helical" evidence="8">
    <location>
        <begin position="2691"/>
        <end position="2714"/>
    </location>
</feature>
<proteinExistence type="predicted"/>
<dbReference type="GeneID" id="111134582"/>
<comment type="subcellular location">
    <subcellularLocation>
        <location evidence="1">Membrane</location>
        <topology evidence="1">Multi-pass membrane protein</topology>
    </subcellularLocation>
</comment>
<feature type="transmembrane region" description="Helical" evidence="8">
    <location>
        <begin position="2495"/>
        <end position="2521"/>
    </location>
</feature>
<evidence type="ECO:0000256" key="7">
    <source>
        <dbReference type="SAM" id="MobiDB-lite"/>
    </source>
</evidence>
<feature type="domain" description="G-protein coupled receptors family 3 profile" evidence="10">
    <location>
        <begin position="2495"/>
        <end position="2747"/>
    </location>
</feature>
<evidence type="ECO:0000256" key="4">
    <source>
        <dbReference type="ARBA" id="ARBA00023136"/>
    </source>
</evidence>
<dbReference type="PANTHER" id="PTHR24060">
    <property type="entry name" value="METABOTROPIC GLUTAMATE RECEPTOR"/>
    <property type="match status" value="1"/>
</dbReference>
<keyword evidence="2 8" id="KW-0812">Transmembrane</keyword>
<keyword evidence="4 8" id="KW-0472">Membrane</keyword>
<accession>A0A8B8EH86</accession>
<feature type="transmembrane region" description="Helical" evidence="8">
    <location>
        <begin position="2605"/>
        <end position="2627"/>
    </location>
</feature>
<feature type="region of interest" description="Disordered" evidence="7">
    <location>
        <begin position="2781"/>
        <end position="2804"/>
    </location>
</feature>
<dbReference type="CDD" id="cd13953">
    <property type="entry name" value="7tm_classC_mGluR-like"/>
    <property type="match status" value="1"/>
</dbReference>
<evidence type="ECO:0000256" key="5">
    <source>
        <dbReference type="ARBA" id="ARBA00023170"/>
    </source>
</evidence>
<keyword evidence="3 8" id="KW-1133">Transmembrane helix</keyword>
<organism evidence="11 12">
    <name type="scientific">Crassostrea virginica</name>
    <name type="common">Eastern oyster</name>
    <dbReference type="NCBI Taxonomy" id="6565"/>
    <lineage>
        <taxon>Eukaryota</taxon>
        <taxon>Metazoa</taxon>
        <taxon>Spiralia</taxon>
        <taxon>Lophotrochozoa</taxon>
        <taxon>Mollusca</taxon>
        <taxon>Bivalvia</taxon>
        <taxon>Autobranchia</taxon>
        <taxon>Pteriomorphia</taxon>
        <taxon>Ostreida</taxon>
        <taxon>Ostreoidea</taxon>
        <taxon>Ostreidae</taxon>
        <taxon>Crassostrea</taxon>
    </lineage>
</organism>
<dbReference type="InterPro" id="IPR000337">
    <property type="entry name" value="GPCR_3"/>
</dbReference>
<evidence type="ECO:0000256" key="1">
    <source>
        <dbReference type="ARBA" id="ARBA00004141"/>
    </source>
</evidence>
<keyword evidence="9" id="KW-0732">Signal</keyword>
<protein>
    <submittedName>
        <fullName evidence="12">Uncharacterized protein LOC111134582</fullName>
    </submittedName>
</protein>
<sequence>MRWCVCLSVLAMVSVVSPQTLQRETCDASRSEVDVDVASAGALIGGIFMMRNPLMGGYACGTPHKELIQVYEATKFAIQRVNAQNIVPGIRLGMKAYDYCGSPFMAVRAAQKFYPQFSNTQLSCSDGTKLHLGLLGPLSTVSVAEMASDIPASQVSPRILHPDLSDKSMHPYFLRTGRNWFSLARVLTQVLKQMNWTRVTVVYVDSEMGRHGYDEFLHQALSDDICVAGSKKIPAMGSQTDYESDLANLGNDGVRVAVFLGSGTDAETLLKSNAGKRVQWVMADMLRMMSSSSPSTYVPNSRGVIFALPKAREISEFENYFVSLSETSPPADNPWLADWYMTLYDCRLPGVNYQPFASKTFCSQTTSKRAIYIQLPYVQTAIEGVYAYAKALRTAQRTRCGDSFIGVCDSLRSMSTAEFHNILKNTDFTFSTTDGIQSLVGHRVRFDANGDVMNQDFTVYNYNNKVASNFAFEEVGTYQNNTLSLDKIKIQMYDISGAVTDVTSSCPAEGCRYCMVPPNSMNFYYNSGDINIGVALSAHSAGRERYTCGEDNPYGMAQALAIQYAIENLNIDIPGILNGVRLGTVMLDVCNNPDVASLFYNNLLGTREVVRDTHGRVVDPNSVKAIIDGLPNAGAMSFSKSTEMYGLPQVGAVASSAALMDHTNYPLYSRTVESNYYQSIAMANFFVKKSWYYIQAVYSPSMRQDIDMLKTVTADFKICMSAQYEMNTAGNANQILDKVRSNSNAKVVVMFLEKSHIRDILLAIKDASWAQNFVIVGGESWGSDNLNVLGLENVVNGVITFQPQIGPTSNFQNWINQKQPRTSMNLPWFRELYENAFRCYVDASSKGKFATECPNPGAGLPSSTLYQFWYQMTTSINAVYVTAKALDETLKHYCGINYSGVCIEYRAANDSNKLLLQNIRNAYVSLSSSYQLSMFNGEAHSGIEIMNYRLGQKYVQIGLYNSLSGALTMLDNTLTYPSSIPPQTFYSVCPGVCAECSYLTKSKYTIEEGDITIGGVFGLHDVDRLYKTLCGDIRVANGVQLSLAMHYAIHAINNKTAPVSLNGIKLGGLTLDHCSIPGRPWELMSYVYTHTGLLSPADRMKLDNSNILGWITDNTAAVESAAMVTNGLDIPLVSPLASSAAFQDKERYPTFFRTIQGDVTISVAISKLAKSLSYNYVNVIYSSDSFGRGGAETFESVAAQEEICVLQKYMVSPSMNASQILRLISLSSSQVVVLWTNMADTTSLFNARNISSGAYQRFTMIFSMPYMDVAKQYGTSAFQSFFFNIQTENDPSYLRFLESITEDDILKNPFLYEYYTKLHRCNLPGINFYDTQCLRPYRITATSAFAQGNYVIPTINAVYALVGAMDAVLKDKCGQDYEGICAEYSTTPNINKVIMDKMGRITFRDPIGNNFEFIDREGNMGMDVMYLDNNGLITMGEFAGASLHLKPGTFTAPSVSSSCPAPCQQCIQKNIEFTYIPGDILIGGLFDVHENSLIPFSCGDLNIQGGFQLLEAFNYAIEKVNDKSGAFRNVLKDIKLGGIGLDACQSSIRMGYLVSDIHNGIIKLTRNGITVNPDDISMYIGGGSSDSSLYLARLLKSLKIPQISYMSSSDSLSDQDRYPYFMRTIPADDKQSLAMIKFLNANNIRYVQIVHSPNDYGKMGAEKFKSMAADNKICVAQTIGFPDNSSVTQESADKVVRSLLEKPVANTVIVYADAKYIHEMLKAMTRNAGASGKFRFIGSETWGNNYEAISGVEYLAKGSVTLNLESSDIRDFDTHIGQKSPGNYPENPWFPEFYEEMVNCYLTVATSKHKTQCSSQTMNIAAQRDYIQDPGILHVINAVFSAAYGLDDVLKSQCGANYTTICEQFKNNHNRHTMLRDSVLKSSFVDPSGSRFNFRTDRRDGNKGYILYDIKERMTMNELGYTYEKIGAFSSQDVLSLDAGYKANWDGSCERQGSCSECPTVRNLLQRYMIQPVRDQAANGAVLLAVLPIHNQGTDPYLCGHLNIDAFYHALAFNYTLERYFPSTKYKLRGLIVDSCSNNLRVDQDLYSLFSEGRLCNTAFSFDGMVNNNTLAGVITSTTDHVIAANRVLSSRKVPILSNSATSTMLSNTEKYPYFARTVPPDNIQVEVILRILNQRNWDSVSVIYSADSYGRALYDYFVNNAGASATCAGAQISIPSTATLEQAKDAIRYVESESKSNILIVMASNPRIILQAAKELNALGKYIWIGSDSWGTSLEVVQGMEEDLLGSITIEMRSSPVENFKRYIAELSYGNRKGIPDDWFEEFYQMFHKCNIKTAKVNFPQYSDCTTQETIDFTQILSQPFVLNTIAATYAYANAIEQVSNGGNCNFQASFKDCFRNEMNWDSLFSSILNVDWTLSLSQNYVLRFTSDRFWNIGFNINSFIKSAGIHQYKNIGSLNGQNLQFSTDYNNYKGDDWLSCRTTAVCDCSAPVVNALTSNDTFRRTKAAEPRNYLFYNVMNTTINNQFVPIYDLTYKWPIWAIAVAVPTCVGLFVTIFLFLYLLIFYQNRGGTTILGFMMMIGIMGIYALNFAFFLPAATDTCGARQFCLGVVYAIVFAALLVKAVDNWRVDHLDQEYDMYEGITSKLVLLLIALGIVCVQLIIPIQWLVHRPPSASLMSKATQIHDWMMCDPHDMYDKALVMSMIFVMFLVLLTGIFAGMAWEKKFNNNESRWILVCSICTAGCFMVWMIVITNASPPYRDAAVALGNLFNATAILIFTIIRKIVIMLMPEKEEYFEGEKAPSISDDRGNEVYSTVFANAGYDNDDAVFQPSSPRQSELDNGDVGF</sequence>
<dbReference type="Pfam" id="PF01094">
    <property type="entry name" value="ANF_receptor"/>
    <property type="match status" value="5"/>
</dbReference>
<evidence type="ECO:0000259" key="10">
    <source>
        <dbReference type="PROSITE" id="PS50259"/>
    </source>
</evidence>
<evidence type="ECO:0000313" key="11">
    <source>
        <dbReference type="Proteomes" id="UP000694844"/>
    </source>
</evidence>
<feature type="chain" id="PRO_5034359122" evidence="9">
    <location>
        <begin position="19"/>
        <end position="2804"/>
    </location>
</feature>
<evidence type="ECO:0000256" key="3">
    <source>
        <dbReference type="ARBA" id="ARBA00022989"/>
    </source>
</evidence>
<dbReference type="InterPro" id="IPR001828">
    <property type="entry name" value="ANF_lig-bd_rcpt"/>
</dbReference>
<gene>
    <name evidence="12" type="primary">LOC111134582</name>
</gene>
<name>A0A8B8EH86_CRAVI</name>